<keyword evidence="3" id="KW-0315">Glutamine amidotransferase</keyword>
<gene>
    <name evidence="5" type="ORF">g.4924</name>
</gene>
<dbReference type="AlphaFoldDB" id="A0A1B6F681"/>
<dbReference type="InterPro" id="IPR014729">
    <property type="entry name" value="Rossmann-like_a/b/a_fold"/>
</dbReference>
<keyword evidence="2" id="KW-0061">Asparagine biosynthesis</keyword>
<sequence>CDSEVVFERLKSDPLTAITEVGGPFSLVFWHSESRQLWFGRDVLGRHSLLWSVSSNHLLLTSAAHRQSNLEEVPALGLFMVDLSSSQNIDIKFFPWAHLGISFSTMSKVRVEEKWKLVHAEVGNGSSRRSWLGVEPEEKDLAVYKSDYTLERLLQEPTVLERVEKLLQVLTLAVECRVRKQPGVCKDCVRDSGKYSQTTNDYMVKEDYLPENKIYSQNSCQHDKDCKLKCENCSKETFSVENKSYEQNCNHCRLTCKHCSVAVLFSGGLDSTILALLADKFTSRHIPIDLYNVAFQQSKDGFQVPDRVTGSASLEELKKLAPDRTWNFVQIDISQEELALLRSSRVADLIYPLTSVLDDSLGSALWFAARGQGYLNGQPYISPARVVLSGLGADEQLGGYTRHRNTLRHSGQWAALGLELVADTDCISRRNLGRDDRVVCDHGRQLRVPFLDERVVSYINTLPPWHRCQPTPEGPPGLGDKLLLRLLARRLGLEAVAVLPKRALQFGSRIANRKEKGNQISQRL</sequence>
<proteinExistence type="predicted"/>
<dbReference type="Pfam" id="PF00733">
    <property type="entry name" value="Asn_synthase"/>
    <property type="match status" value="1"/>
</dbReference>
<evidence type="ECO:0000256" key="1">
    <source>
        <dbReference type="ARBA" id="ARBA00022605"/>
    </source>
</evidence>
<dbReference type="GO" id="GO:0006529">
    <property type="term" value="P:asparagine biosynthetic process"/>
    <property type="evidence" value="ECO:0007669"/>
    <property type="project" value="UniProtKB-KW"/>
</dbReference>
<dbReference type="EMBL" id="GECZ01024003">
    <property type="protein sequence ID" value="JAS45766.1"/>
    <property type="molecule type" value="Transcribed_RNA"/>
</dbReference>
<dbReference type="PANTHER" id="PTHR45937">
    <property type="entry name" value="ASPARAGINE SYNTHETASE DOMAIN-CONTAINING PROTEIN 1"/>
    <property type="match status" value="1"/>
</dbReference>
<dbReference type="Gene3D" id="3.60.20.10">
    <property type="entry name" value="Glutamine Phosphoribosylpyrophosphate, subunit 1, domain 1"/>
    <property type="match status" value="1"/>
</dbReference>
<dbReference type="SUPFAM" id="SSF56235">
    <property type="entry name" value="N-terminal nucleophile aminohydrolases (Ntn hydrolases)"/>
    <property type="match status" value="1"/>
</dbReference>
<protein>
    <recommendedName>
        <fullName evidence="4">Asparagine synthetase domain-containing protein</fullName>
    </recommendedName>
</protein>
<dbReference type="Gene3D" id="3.40.50.620">
    <property type="entry name" value="HUPs"/>
    <property type="match status" value="1"/>
</dbReference>
<dbReference type="GO" id="GO:0004066">
    <property type="term" value="F:asparagine synthase (glutamine-hydrolyzing) activity"/>
    <property type="evidence" value="ECO:0007669"/>
    <property type="project" value="InterPro"/>
</dbReference>
<dbReference type="InterPro" id="IPR029055">
    <property type="entry name" value="Ntn_hydrolases_N"/>
</dbReference>
<keyword evidence="1" id="KW-0028">Amino-acid biosynthesis</keyword>
<dbReference type="SUPFAM" id="SSF52402">
    <property type="entry name" value="Adenine nucleotide alpha hydrolases-like"/>
    <property type="match status" value="1"/>
</dbReference>
<dbReference type="PANTHER" id="PTHR45937:SF1">
    <property type="entry name" value="ASPARAGINE SYNTHETASE DOMAIN-CONTAINING PROTEIN 1"/>
    <property type="match status" value="1"/>
</dbReference>
<evidence type="ECO:0000256" key="3">
    <source>
        <dbReference type="ARBA" id="ARBA00022962"/>
    </source>
</evidence>
<evidence type="ECO:0000259" key="4">
    <source>
        <dbReference type="Pfam" id="PF00733"/>
    </source>
</evidence>
<feature type="domain" description="Asparagine synthetase" evidence="4">
    <location>
        <begin position="260"/>
        <end position="417"/>
    </location>
</feature>
<reference evidence="5" key="1">
    <citation type="submission" date="2015-11" db="EMBL/GenBank/DDBJ databases">
        <title>De novo transcriptome assembly of four potential Pierce s Disease insect vectors from Arizona vineyards.</title>
        <authorList>
            <person name="Tassone E.E."/>
        </authorList>
    </citation>
    <scope>NUCLEOTIDE SEQUENCE</scope>
</reference>
<dbReference type="InterPro" id="IPR001962">
    <property type="entry name" value="Asn_synthase"/>
</dbReference>
<accession>A0A1B6F681</accession>
<feature type="non-terminal residue" evidence="5">
    <location>
        <position position="1"/>
    </location>
</feature>
<organism evidence="5">
    <name type="scientific">Cuerna arida</name>
    <dbReference type="NCBI Taxonomy" id="1464854"/>
    <lineage>
        <taxon>Eukaryota</taxon>
        <taxon>Metazoa</taxon>
        <taxon>Ecdysozoa</taxon>
        <taxon>Arthropoda</taxon>
        <taxon>Hexapoda</taxon>
        <taxon>Insecta</taxon>
        <taxon>Pterygota</taxon>
        <taxon>Neoptera</taxon>
        <taxon>Paraneoptera</taxon>
        <taxon>Hemiptera</taxon>
        <taxon>Auchenorrhyncha</taxon>
        <taxon>Membracoidea</taxon>
        <taxon>Cicadellidae</taxon>
        <taxon>Cicadellinae</taxon>
        <taxon>Proconiini</taxon>
        <taxon>Cuerna</taxon>
    </lineage>
</organism>
<dbReference type="InterPro" id="IPR051857">
    <property type="entry name" value="Asn_synthetase_domain"/>
</dbReference>
<name>A0A1B6F681_9HEMI</name>
<evidence type="ECO:0000256" key="2">
    <source>
        <dbReference type="ARBA" id="ARBA00022888"/>
    </source>
</evidence>
<evidence type="ECO:0000313" key="5">
    <source>
        <dbReference type="EMBL" id="JAS45766.1"/>
    </source>
</evidence>
<dbReference type="CDD" id="cd01991">
    <property type="entry name" value="Asn_synthase_B_C"/>
    <property type="match status" value="1"/>
</dbReference>